<name>E0DEB4_9CORY</name>
<accession>E0DEB4</accession>
<protein>
    <submittedName>
        <fullName evidence="1">Uncharacterized protein</fullName>
    </submittedName>
</protein>
<gene>
    <name evidence="1" type="ORF">HMPREF0299_7309</name>
</gene>
<reference evidence="1" key="1">
    <citation type="submission" date="2010-08" db="EMBL/GenBank/DDBJ databases">
        <authorList>
            <person name="Harkins D.M."/>
            <person name="Madupu R."/>
            <person name="Durkin A.S."/>
            <person name="Torralba M."/>
            <person name="Methe B."/>
            <person name="Sutton G.G."/>
            <person name="Nelson K.E."/>
        </authorList>
    </citation>
    <scope>NUCLEOTIDE SEQUENCE [LARGE SCALE GENOMIC DNA]</scope>
    <source>
        <strain evidence="1">ATCC 14266</strain>
    </source>
</reference>
<evidence type="ECO:0000313" key="1">
    <source>
        <dbReference type="EMBL" id="EFM49680.1"/>
    </source>
</evidence>
<comment type="caution">
    <text evidence="1">The sequence shown here is derived from an EMBL/GenBank/DDBJ whole genome shotgun (WGS) entry which is preliminary data.</text>
</comment>
<evidence type="ECO:0000313" key="2">
    <source>
        <dbReference type="Proteomes" id="UP000004218"/>
    </source>
</evidence>
<keyword evidence="2" id="KW-1185">Reference proteome</keyword>
<dbReference type="EMBL" id="ACSH02000004">
    <property type="protein sequence ID" value="EFM49680.1"/>
    <property type="molecule type" value="Genomic_DNA"/>
</dbReference>
<organism evidence="1 2">
    <name type="scientific">Corynebacterium matruchotii ATCC 14266</name>
    <dbReference type="NCBI Taxonomy" id="553207"/>
    <lineage>
        <taxon>Bacteria</taxon>
        <taxon>Bacillati</taxon>
        <taxon>Actinomycetota</taxon>
        <taxon>Actinomycetes</taxon>
        <taxon>Mycobacteriales</taxon>
        <taxon>Corynebacteriaceae</taxon>
        <taxon>Corynebacterium</taxon>
    </lineage>
</organism>
<dbReference type="AlphaFoldDB" id="E0DEB4"/>
<sequence>MKCCWSKSKLIEYAAALRKTATTPTLSTLNAWAPTRSLA</sequence>
<proteinExistence type="predicted"/>
<dbReference type="Proteomes" id="UP000004218">
    <property type="component" value="Unassembled WGS sequence"/>
</dbReference>